<dbReference type="NCBIfam" id="TIGR01451">
    <property type="entry name" value="B_ant_repeat"/>
    <property type="match status" value="1"/>
</dbReference>
<dbReference type="Gene3D" id="2.60.40.740">
    <property type="match status" value="1"/>
</dbReference>
<evidence type="ECO:0000256" key="1">
    <source>
        <dbReference type="PROSITE-ProRule" id="PRU00473"/>
    </source>
</evidence>
<dbReference type="InterPro" id="IPR047589">
    <property type="entry name" value="DUF11_rpt"/>
</dbReference>
<dbReference type="GO" id="GO:0016020">
    <property type="term" value="C:membrane"/>
    <property type="evidence" value="ECO:0007669"/>
    <property type="project" value="UniProtKB-UniRule"/>
</dbReference>
<dbReference type="EMBL" id="JACHHZ010000002">
    <property type="protein sequence ID" value="MBB6092891.1"/>
    <property type="molecule type" value="Genomic_DNA"/>
</dbReference>
<dbReference type="PANTHER" id="PTHR30329">
    <property type="entry name" value="STATOR ELEMENT OF FLAGELLAR MOTOR COMPLEX"/>
    <property type="match status" value="1"/>
</dbReference>
<organism evidence="3 4">
    <name type="scientific">Povalibacter uvarum</name>
    <dbReference type="NCBI Taxonomy" id="732238"/>
    <lineage>
        <taxon>Bacteria</taxon>
        <taxon>Pseudomonadati</taxon>
        <taxon>Pseudomonadota</taxon>
        <taxon>Gammaproteobacteria</taxon>
        <taxon>Steroidobacterales</taxon>
        <taxon>Steroidobacteraceae</taxon>
        <taxon>Povalibacter</taxon>
    </lineage>
</organism>
<dbReference type="InterPro" id="IPR001434">
    <property type="entry name" value="OmcB-like_DUF11"/>
</dbReference>
<protein>
    <submittedName>
        <fullName evidence="3">Putative repeat protein (TIGR01451 family)</fullName>
    </submittedName>
</protein>
<dbReference type="Gene3D" id="3.30.1330.60">
    <property type="entry name" value="OmpA-like domain"/>
    <property type="match status" value="1"/>
</dbReference>
<name>A0A841HI78_9GAMM</name>
<dbReference type="InterPro" id="IPR006665">
    <property type="entry name" value="OmpA-like"/>
</dbReference>
<evidence type="ECO:0000313" key="4">
    <source>
        <dbReference type="Proteomes" id="UP000588068"/>
    </source>
</evidence>
<dbReference type="SUPFAM" id="SSF49478">
    <property type="entry name" value="Cna protein B-type domain"/>
    <property type="match status" value="1"/>
</dbReference>
<dbReference type="Pfam" id="PF01345">
    <property type="entry name" value="DUF11"/>
    <property type="match status" value="1"/>
</dbReference>
<dbReference type="CDD" id="cd07185">
    <property type="entry name" value="OmpA_C-like"/>
    <property type="match status" value="1"/>
</dbReference>
<evidence type="ECO:0000259" key="2">
    <source>
        <dbReference type="PROSITE" id="PS51123"/>
    </source>
</evidence>
<keyword evidence="4" id="KW-1185">Reference proteome</keyword>
<dbReference type="PROSITE" id="PS51123">
    <property type="entry name" value="OMPA_2"/>
    <property type="match status" value="1"/>
</dbReference>
<dbReference type="SUPFAM" id="SSF103088">
    <property type="entry name" value="OmpA-like"/>
    <property type="match status" value="1"/>
</dbReference>
<keyword evidence="1" id="KW-0472">Membrane</keyword>
<dbReference type="Proteomes" id="UP000588068">
    <property type="component" value="Unassembled WGS sequence"/>
</dbReference>
<comment type="caution">
    <text evidence="3">The sequence shown here is derived from an EMBL/GenBank/DDBJ whole genome shotgun (WGS) entry which is preliminary data.</text>
</comment>
<dbReference type="RefSeq" id="WP_184330752.1">
    <property type="nucleotide sequence ID" value="NZ_JACHHZ010000002.1"/>
</dbReference>
<gene>
    <name evidence="3" type="ORF">HNQ60_001769</name>
</gene>
<reference evidence="3 4" key="1">
    <citation type="submission" date="2020-08" db="EMBL/GenBank/DDBJ databases">
        <title>Genomic Encyclopedia of Type Strains, Phase IV (KMG-IV): sequencing the most valuable type-strain genomes for metagenomic binning, comparative biology and taxonomic classification.</title>
        <authorList>
            <person name="Goeker M."/>
        </authorList>
    </citation>
    <scope>NUCLEOTIDE SEQUENCE [LARGE SCALE GENOMIC DNA]</scope>
    <source>
        <strain evidence="3 4">DSM 26723</strain>
    </source>
</reference>
<evidence type="ECO:0000313" key="3">
    <source>
        <dbReference type="EMBL" id="MBB6092891.1"/>
    </source>
</evidence>
<dbReference type="InterPro" id="IPR036737">
    <property type="entry name" value="OmpA-like_sf"/>
</dbReference>
<dbReference type="PANTHER" id="PTHR30329:SF21">
    <property type="entry name" value="LIPOPROTEIN YIAD-RELATED"/>
    <property type="match status" value="1"/>
</dbReference>
<feature type="domain" description="OmpA-like" evidence="2">
    <location>
        <begin position="749"/>
        <end position="874"/>
    </location>
</feature>
<accession>A0A841HI78</accession>
<dbReference type="Pfam" id="PF00691">
    <property type="entry name" value="OmpA"/>
    <property type="match status" value="1"/>
</dbReference>
<sequence>MGPTSVGRQRSIACGDNVRLKPDPQRTRNFDSFWLEPLIAAAFLFWLPQALAQTPAGTTIQNIATVTYGDAANRSSIASNAVSAVITPAASVSALSILRAGTMGSGTATQVYATQCQSSSGMQLLAPPESSSGDPIDLSQPIALIGTSSLHGGEAAFLQLADADQNRDAVAVDIAELRVSTPGGDAEILRLSETGANTGVFAGYIQTRTGTATAGNCSLEVARNTSIRSIYVDPVDARDTSNASALVDPYGLVFDSSTGAAIDGARVRLVDASSGTLATVYGDDGVSRYPAEMVTGEAVTDAGGTLYTMPAGTFRFPLIAPGTYRIEVDAPAGHAFPSALSIADLAGTPGGPYRLQDGSFGRVFTVNAGPTVAIDVPVDPAATQLFMRKSTTTTVAAVGDFVQYTLVAENTSSNAAIGSVTIVDRLPAGARYRTGSTRIGDAVGADPLISPDGRTLTFSHGRLGAGQRVEIRYVVEVTVGANGKQFVNTARASGPDGISSNDAQATIQLREELFRERAILMGRVVEGSCGASIHQQPGVAGVRVYLEDGRYSVTDADGKYHFEDVAPGSHVVQLDTVTVPSTHLTQVCSGNVRQAGSAYSQFVDVRGGALWRSDFLLQRKQPAKGEVILRFQTSVIDPATLRHTAALQATGPEISNSRAMILMPSGLAFLPGSAQVNGAPAADPSVTDGVLTFTLPSPIIAQSVLVFDTTANAATSGALTVKALARFDSPSQAGQMTAAVENIALRGDMLYESASYRFSPRFDVLDTQILASDRDQLDRIVGEWRGVSHLRLTTIGHTDSMLIAARSRVDYPDNHALSLARARAVADYLTSRLGIDPSRVAVEGRGSDEPLAAGHDAQSLALNRRVEIAIEGLRVVAAGGLSVRTASAASAPVATVGVIEGVTVPAEPKATVEVKRGDIDVEQLPSGTDWVWPVEGEIPAIPSLQIAIRHAPAQRVELSVNGAAVSSLNFDGVSTNREGTIALSRWRGVDLKDGDNRLVARVLNEQNEQVAALQRTVHYAGGAVRAELVREASTLLADGRTRPVIALRMIDAYGKPARPGTLGGWRIDEPYRSWWEVESRDDNKMVAVGTREPTFNVDADGLVRLELEPTTQAGTAVVRLRMNERQEQEIRVWLEPRARDWILVGIAEGTTAYNTISQNMQSAVDAGLEEGYANQDRIAFFAKGAIKGEYLLTLAYDSERDHDESKDRLRGTVEPDRFYTLYADATEQRFEAATAQKLFLKVERRQFAALFGDFTTSMTVTELSRYNRTFTGLKAEHAGERFGYTAFAAESEQGYVRDELLGDGTSGLYRLSRRPLIVNSDKIRLEVRDRFRSEVVVESRELTPYIDYSVDYLNGTLFFKQPVPSRDPNFNPVYVIAEYEVLSGGESQVTGGGRASVKFAGDRVEVGTTYLQEGATAGDTRLAGTDLRWRIGEATELKAELARSESDDPAGTAEATAYLTQLEHVTERVDARVYIREQEAGFGLGQQMRSEDGTRKIGADARYRVSEHMALEGETYRQEVLGTGAQRELVSAEVRREMDDYTLGVGARHVADTGLTNGDTESQQAFVNGSVDLFRDLITLRASQDVPLGSNSSVDFPSRSLVGVDYHFRASTTFFAEYEHANGENFESDMTRVGVRTRPWQRAQIQSSMSQQATEYGPRVFANFGIMQGWKLNERWDFDFGIDQSQTIRGAGLEPFNVNVPMASGTLANDFTTTFVGAMYRSEFWTFTSRIENRRSDEEDRRVLSSGFYREPLAGHAFALSANMFDSSFATGMDMLAGEVQLAWAYRPATSAWIVLDRLDLKHDSRSDLLGEFESARVINNLNSNWQIDARTQLGLQLGARYVRSTFDDERYDGLSGLYGIDARRDLTDRLDVGFHGTLLNSMDSGVSDVSMGVDVGIVIARNVWISVGYNFDGFRDDDFEASRYTAQGPYIKFRMKADQDTFKDLSLDALRSGRSE</sequence>
<dbReference type="SUPFAM" id="SSF117074">
    <property type="entry name" value="Hypothetical protein PA1324"/>
    <property type="match status" value="1"/>
</dbReference>
<proteinExistence type="predicted"/>
<dbReference type="InterPro" id="IPR050330">
    <property type="entry name" value="Bact_OuterMem_StrucFunc"/>
</dbReference>